<proteinExistence type="predicted"/>
<dbReference type="Proteomes" id="UP000233491">
    <property type="component" value="Unassembled WGS sequence"/>
</dbReference>
<keyword evidence="4" id="KW-1185">Reference proteome</keyword>
<dbReference type="OrthoDB" id="9794615at2"/>
<evidence type="ECO:0000256" key="2">
    <source>
        <dbReference type="ARBA" id="ARBA00022679"/>
    </source>
</evidence>
<keyword evidence="2" id="KW-0808">Transferase</keyword>
<dbReference type="Pfam" id="PF06325">
    <property type="entry name" value="PrmA"/>
    <property type="match status" value="1"/>
</dbReference>
<dbReference type="PANTHER" id="PTHR43648">
    <property type="entry name" value="ELECTRON TRANSFER FLAVOPROTEIN BETA SUBUNIT LYSINE METHYLTRANSFERASE"/>
    <property type="match status" value="1"/>
</dbReference>
<keyword evidence="1 3" id="KW-0489">Methyltransferase</keyword>
<dbReference type="PANTHER" id="PTHR43648:SF1">
    <property type="entry name" value="ELECTRON TRANSFER FLAVOPROTEIN BETA SUBUNIT LYSINE METHYLTRANSFERASE"/>
    <property type="match status" value="1"/>
</dbReference>
<organism evidence="3 4">
    <name type="scientific">Pleomorphomonas diazotrophica</name>
    <dbReference type="NCBI Taxonomy" id="1166257"/>
    <lineage>
        <taxon>Bacteria</taxon>
        <taxon>Pseudomonadati</taxon>
        <taxon>Pseudomonadota</taxon>
        <taxon>Alphaproteobacteria</taxon>
        <taxon>Hyphomicrobiales</taxon>
        <taxon>Pleomorphomonadaceae</taxon>
        <taxon>Pleomorphomonas</taxon>
    </lineage>
</organism>
<evidence type="ECO:0000256" key="1">
    <source>
        <dbReference type="ARBA" id="ARBA00022603"/>
    </source>
</evidence>
<dbReference type="GO" id="GO:0032259">
    <property type="term" value="P:methylation"/>
    <property type="evidence" value="ECO:0007669"/>
    <property type="project" value="UniProtKB-KW"/>
</dbReference>
<dbReference type="GO" id="GO:0016279">
    <property type="term" value="F:protein-lysine N-methyltransferase activity"/>
    <property type="evidence" value="ECO:0007669"/>
    <property type="project" value="TreeGrafter"/>
</dbReference>
<name>A0A2N3LU00_9HYPH</name>
<dbReference type="Gene3D" id="3.40.50.150">
    <property type="entry name" value="Vaccinia Virus protein VP39"/>
    <property type="match status" value="1"/>
</dbReference>
<reference evidence="3 4" key="1">
    <citation type="submission" date="2017-12" db="EMBL/GenBank/DDBJ databases">
        <title>Anaerobic carbon monoxide metabolism by Pleomorphomonas carboxyditropha sp. nov., a new mesophilic hydrogenogenic carboxidotroph.</title>
        <authorList>
            <person name="Esquivel-Elizondo S."/>
            <person name="Krajmalnik-Brown R."/>
        </authorList>
    </citation>
    <scope>NUCLEOTIDE SEQUENCE [LARGE SCALE GENOMIC DNA]</scope>
    <source>
        <strain evidence="3 4">R5-392</strain>
    </source>
</reference>
<evidence type="ECO:0000313" key="4">
    <source>
        <dbReference type="Proteomes" id="UP000233491"/>
    </source>
</evidence>
<comment type="caution">
    <text evidence="3">The sequence shown here is derived from an EMBL/GenBank/DDBJ whole genome shotgun (WGS) entry which is preliminary data.</text>
</comment>
<gene>
    <name evidence="3" type="ORF">CXZ10_16255</name>
</gene>
<dbReference type="AlphaFoldDB" id="A0A2N3LU00"/>
<sequence length="227" mass="24533">MGNRSRHGRTVSALSRESAFVLRETRLQVPPLVPEISLRLADEAMDLWQATEADLGKAGLPPPFWAFAWAGGQALARHVLDHPDIVRDTRVLDFAAGSGIVALAAKRAGARHVVAADIDPYARAAIRINAADNGLEIEASDTDYLDLGATGFDVVLAGDVFYERPMAARVEPFLRAAQTRGAAVLFGDPGRAYLPSAGIAPLASYDVPVPRAIEDRDVRTTRIWHFI</sequence>
<dbReference type="EMBL" id="PJNW01000014">
    <property type="protein sequence ID" value="PKR88014.1"/>
    <property type="molecule type" value="Genomic_DNA"/>
</dbReference>
<dbReference type="InterPro" id="IPR050078">
    <property type="entry name" value="Ribosomal_L11_MeTrfase_PrmA"/>
</dbReference>
<protein>
    <submittedName>
        <fullName evidence="3">Nicotinamide N-methylase</fullName>
    </submittedName>
</protein>
<evidence type="ECO:0000313" key="3">
    <source>
        <dbReference type="EMBL" id="PKR88014.1"/>
    </source>
</evidence>
<dbReference type="SUPFAM" id="SSF53335">
    <property type="entry name" value="S-adenosyl-L-methionine-dependent methyltransferases"/>
    <property type="match status" value="1"/>
</dbReference>
<accession>A0A2N3LU00</accession>
<dbReference type="InterPro" id="IPR029063">
    <property type="entry name" value="SAM-dependent_MTases_sf"/>
</dbReference>
<dbReference type="CDD" id="cd02440">
    <property type="entry name" value="AdoMet_MTases"/>
    <property type="match status" value="1"/>
</dbReference>